<dbReference type="Pfam" id="PF04816">
    <property type="entry name" value="TrmK"/>
    <property type="match status" value="1"/>
</dbReference>
<name>A0AAE9XFB9_9ENTE</name>
<dbReference type="GeneID" id="72384341"/>
<dbReference type="GO" id="GO:0160105">
    <property type="term" value="F:tRNA (adenine(22)-N1)-methyltransferase activity"/>
    <property type="evidence" value="ECO:0007669"/>
    <property type="project" value="InterPro"/>
</dbReference>
<dbReference type="Proteomes" id="UP001179600">
    <property type="component" value="Chromosome"/>
</dbReference>
<dbReference type="PANTHER" id="PTHR38451:SF1">
    <property type="entry name" value="TRNA (ADENINE(22)-N(1))-METHYLTRANSFERASE"/>
    <property type="match status" value="1"/>
</dbReference>
<dbReference type="InterPro" id="IPR006901">
    <property type="entry name" value="TrmK"/>
</dbReference>
<reference evidence="1" key="1">
    <citation type="submission" date="2023-01" db="EMBL/GenBank/DDBJ databases">
        <title>Oxazolidinone resistance genes in florfenicol resistant enterococci from beef cattle and veal calves at slaughter.</title>
        <authorList>
            <person name="Biggel M."/>
        </authorList>
    </citation>
    <scope>NUCLEOTIDE SEQUENCE</scope>
    <source>
        <strain evidence="1">K204-1</strain>
    </source>
</reference>
<gene>
    <name evidence="1" type="ORF">PML95_07670</name>
</gene>
<proteinExistence type="predicted"/>
<dbReference type="Gene3D" id="3.40.50.150">
    <property type="entry name" value="Vaccinia Virus protein VP39"/>
    <property type="match status" value="1"/>
</dbReference>
<dbReference type="PIRSF" id="PIRSF018637">
    <property type="entry name" value="TrmK"/>
    <property type="match status" value="1"/>
</dbReference>
<dbReference type="EMBL" id="CP116507">
    <property type="protein sequence ID" value="WCG22272.1"/>
    <property type="molecule type" value="Genomic_DNA"/>
</dbReference>
<dbReference type="SUPFAM" id="SSF53335">
    <property type="entry name" value="S-adenosyl-L-methionine-dependent methyltransferases"/>
    <property type="match status" value="1"/>
</dbReference>
<organism evidence="1 2">
    <name type="scientific">Vagococcus lutrae</name>
    <dbReference type="NCBI Taxonomy" id="81947"/>
    <lineage>
        <taxon>Bacteria</taxon>
        <taxon>Bacillati</taxon>
        <taxon>Bacillota</taxon>
        <taxon>Bacilli</taxon>
        <taxon>Lactobacillales</taxon>
        <taxon>Enterococcaceae</taxon>
        <taxon>Vagococcus</taxon>
    </lineage>
</organism>
<dbReference type="RefSeq" id="WP_168413526.1">
    <property type="nucleotide sequence ID" value="NZ_CP081833.1"/>
</dbReference>
<dbReference type="InterPro" id="IPR029063">
    <property type="entry name" value="SAM-dependent_MTases_sf"/>
</dbReference>
<dbReference type="AlphaFoldDB" id="A0AAE9XFB9"/>
<evidence type="ECO:0000313" key="2">
    <source>
        <dbReference type="Proteomes" id="UP001179600"/>
    </source>
</evidence>
<dbReference type="PANTHER" id="PTHR38451">
    <property type="entry name" value="TRNA (ADENINE(22)-N(1))-METHYLTRANSFERASE"/>
    <property type="match status" value="1"/>
</dbReference>
<accession>A0AAE9XFB9</accession>
<sequence length="238" mass="27613">MNEAHLSKRLQTVANYVPRRSRLADIGSDHGYLPTWLYLNGRLDFGLAGEVVKGPYQSAKKVVQKNDLEQVISVRLGDGLDVIQPEQDEISVITIAGMGGVLIRDILERGKRNKKLTGKERLILQPNVAEKSLRVWLQVNRYEILAEELIEEDGKRYEVIVAERDNDNTVLTDKELFFGPYLLKEKSSVFVKKWCDEYQKRCYVLEQLKKATVSQHERIKFIEQELHWIREEIKVDEC</sequence>
<dbReference type="Gene3D" id="1.10.287.1890">
    <property type="match status" value="1"/>
</dbReference>
<protein>
    <submittedName>
        <fullName evidence="1">tRNA (Adenine(22)-N(1))-methyltransferase TrmK</fullName>
    </submittedName>
</protein>
<evidence type="ECO:0000313" key="1">
    <source>
        <dbReference type="EMBL" id="WCG22272.1"/>
    </source>
</evidence>